<gene>
    <name evidence="2" type="ORF">ACFFJC_04940</name>
</gene>
<keyword evidence="3" id="KW-1185">Reference proteome</keyword>
<feature type="region of interest" description="Disordered" evidence="1">
    <location>
        <begin position="30"/>
        <end position="65"/>
    </location>
</feature>
<organism evidence="2 3">
    <name type="scientific">Novosphingobium soli</name>
    <dbReference type="NCBI Taxonomy" id="574956"/>
    <lineage>
        <taxon>Bacteria</taxon>
        <taxon>Pseudomonadati</taxon>
        <taxon>Pseudomonadota</taxon>
        <taxon>Alphaproteobacteria</taxon>
        <taxon>Sphingomonadales</taxon>
        <taxon>Sphingomonadaceae</taxon>
        <taxon>Novosphingobium</taxon>
    </lineage>
</organism>
<reference evidence="2 3" key="1">
    <citation type="submission" date="2024-09" db="EMBL/GenBank/DDBJ databases">
        <authorList>
            <person name="Sun Q."/>
            <person name="Mori K."/>
        </authorList>
    </citation>
    <scope>NUCLEOTIDE SEQUENCE [LARGE SCALE GENOMIC DNA]</scope>
    <source>
        <strain evidence="2 3">CCM 7706</strain>
    </source>
</reference>
<accession>A0ABV6CT50</accession>
<dbReference type="Proteomes" id="UP001589798">
    <property type="component" value="Unassembled WGS sequence"/>
</dbReference>
<evidence type="ECO:0000313" key="2">
    <source>
        <dbReference type="EMBL" id="MFC0203617.1"/>
    </source>
</evidence>
<evidence type="ECO:0008006" key="4">
    <source>
        <dbReference type="Google" id="ProtNLM"/>
    </source>
</evidence>
<evidence type="ECO:0000256" key="1">
    <source>
        <dbReference type="SAM" id="MobiDB-lite"/>
    </source>
</evidence>
<evidence type="ECO:0000313" key="3">
    <source>
        <dbReference type="Proteomes" id="UP001589798"/>
    </source>
</evidence>
<name>A0ABV6CT50_9SPHN</name>
<sequence>MAMVDILALSLSHGLLLLAAWRLLGRADLDDEGREAGTPPRPRTLGAPMRVVRSSDAADKDESAG</sequence>
<comment type="caution">
    <text evidence="2">The sequence shown here is derived from an EMBL/GenBank/DDBJ whole genome shotgun (WGS) entry which is preliminary data.</text>
</comment>
<protein>
    <recommendedName>
        <fullName evidence="4">Energy transducer TonB</fullName>
    </recommendedName>
</protein>
<dbReference type="EMBL" id="JBHLWK010000008">
    <property type="protein sequence ID" value="MFC0203617.1"/>
    <property type="molecule type" value="Genomic_DNA"/>
</dbReference>
<proteinExistence type="predicted"/>
<feature type="compositionally biased region" description="Basic and acidic residues" evidence="1">
    <location>
        <begin position="56"/>
        <end position="65"/>
    </location>
</feature>
<dbReference type="RefSeq" id="WP_379486384.1">
    <property type="nucleotide sequence ID" value="NZ_JBHLWK010000008.1"/>
</dbReference>